<dbReference type="SUPFAM" id="SSF51055">
    <property type="entry name" value="Carbohydrate binding domain"/>
    <property type="match status" value="1"/>
</dbReference>
<keyword evidence="3" id="KW-0326">Glycosidase</keyword>
<evidence type="ECO:0000256" key="3">
    <source>
        <dbReference type="ARBA" id="ARBA00023295"/>
    </source>
</evidence>
<dbReference type="Pfam" id="PF03067">
    <property type="entry name" value="LPMO_10"/>
    <property type="match status" value="1"/>
</dbReference>
<feature type="compositionally biased region" description="Low complexity" evidence="5">
    <location>
        <begin position="188"/>
        <end position="208"/>
    </location>
</feature>
<dbReference type="InterPro" id="IPR036573">
    <property type="entry name" value="CBM_sf_5/12"/>
</dbReference>
<comment type="caution">
    <text evidence="7">The sequence shown here is derived from an EMBL/GenBank/DDBJ whole genome shotgun (WGS) entry which is preliminary data.</text>
</comment>
<keyword evidence="7" id="KW-0560">Oxidoreductase</keyword>
<proteinExistence type="predicted"/>
<name>A0ABP4YUD3_9MICO</name>
<organism evidence="7 8">
    <name type="scientific">Agromyces salentinus</name>
    <dbReference type="NCBI Taxonomy" id="269421"/>
    <lineage>
        <taxon>Bacteria</taxon>
        <taxon>Bacillati</taxon>
        <taxon>Actinomycetota</taxon>
        <taxon>Actinomycetes</taxon>
        <taxon>Micrococcales</taxon>
        <taxon>Microbacteriaceae</taxon>
        <taxon>Agromyces</taxon>
    </lineage>
</organism>
<dbReference type="Pfam" id="PF02839">
    <property type="entry name" value="CBM_5_12"/>
    <property type="match status" value="1"/>
</dbReference>
<dbReference type="Gene3D" id="2.10.10.20">
    <property type="entry name" value="Carbohydrate-binding module superfamily 5/12"/>
    <property type="match status" value="1"/>
</dbReference>
<gene>
    <name evidence="7" type="ORF">GCM10009750_10410</name>
</gene>
<evidence type="ECO:0000256" key="5">
    <source>
        <dbReference type="SAM" id="MobiDB-lite"/>
    </source>
</evidence>
<dbReference type="SMART" id="SM00060">
    <property type="entry name" value="FN3"/>
    <property type="match status" value="2"/>
</dbReference>
<dbReference type="InterPro" id="IPR003610">
    <property type="entry name" value="CBM5/12"/>
</dbReference>
<evidence type="ECO:0000256" key="2">
    <source>
        <dbReference type="ARBA" id="ARBA00022801"/>
    </source>
</evidence>
<dbReference type="InterPro" id="IPR051024">
    <property type="entry name" value="GlcNAc_Chitin_IntDeg"/>
</dbReference>
<dbReference type="Gene3D" id="2.60.40.10">
    <property type="entry name" value="Immunoglobulins"/>
    <property type="match status" value="2"/>
</dbReference>
<feature type="domain" description="Fibronectin type-III" evidence="6">
    <location>
        <begin position="290"/>
        <end position="380"/>
    </location>
</feature>
<evidence type="ECO:0000256" key="4">
    <source>
        <dbReference type="ARBA" id="ARBA00023326"/>
    </source>
</evidence>
<dbReference type="InterPro" id="IPR014756">
    <property type="entry name" value="Ig_E-set"/>
</dbReference>
<accession>A0ABP4YUD3</accession>
<keyword evidence="4" id="KW-0624">Polysaccharide degradation</keyword>
<dbReference type="CDD" id="cd12215">
    <property type="entry name" value="ChiC_BD"/>
    <property type="match status" value="1"/>
</dbReference>
<feature type="domain" description="Fibronectin type-III" evidence="6">
    <location>
        <begin position="188"/>
        <end position="280"/>
    </location>
</feature>
<dbReference type="Pfam" id="PF00041">
    <property type="entry name" value="fn3"/>
    <property type="match status" value="2"/>
</dbReference>
<sequence>MLGVAAPAFAHGWIGGSGSELIARQVMPGNTGLGAVAYEPQSLEAPGGFPATGPADGRIASAGIAQFSELDAQTATRWAKNEIAPGPHRFGWTYTAPHNTDQWRYYITKNGWNPNEPLKRSSFELLQVVAHDHTAANTNPVHTITIPSDHSGYHVVLAVWEVWDTTNAFYNVVDVNISGSGGPADTQAPTAPGGLAGTATSSSATLGWSASTDDRGVASYRVQRATGSGAFAQVSQITGTSHLDTGLAASTAYRYRVAAVDAAGNVSAWSQVLTVTTGGSSQPDTQAPTAPAGVHSMATTSSSVDLMWTASADDRGVSAYRVERATATGAFAQVAQVTGTTRMDTGLTASTAYRYRVAAVDAAGNVSAFSAVFSVTTSAGSQPTAPAWNPSGAYTKGDRVSHGGTVYEAVQTHQGVGDPSWITAASLWKPVG</sequence>
<dbReference type="Proteomes" id="UP001501746">
    <property type="component" value="Unassembled WGS sequence"/>
</dbReference>
<evidence type="ECO:0000256" key="1">
    <source>
        <dbReference type="ARBA" id="ARBA00022729"/>
    </source>
</evidence>
<dbReference type="CDD" id="cd00063">
    <property type="entry name" value="FN3"/>
    <property type="match status" value="2"/>
</dbReference>
<dbReference type="GO" id="GO:0004497">
    <property type="term" value="F:monooxygenase activity"/>
    <property type="evidence" value="ECO:0007669"/>
    <property type="project" value="UniProtKB-KW"/>
</dbReference>
<dbReference type="PROSITE" id="PS50853">
    <property type="entry name" value="FN3"/>
    <property type="match status" value="2"/>
</dbReference>
<feature type="region of interest" description="Disordered" evidence="5">
    <location>
        <begin position="183"/>
        <end position="208"/>
    </location>
</feature>
<dbReference type="SUPFAM" id="SSF81296">
    <property type="entry name" value="E set domains"/>
    <property type="match status" value="1"/>
</dbReference>
<dbReference type="CDD" id="cd21177">
    <property type="entry name" value="LPMO_AA10"/>
    <property type="match status" value="1"/>
</dbReference>
<keyword evidence="1" id="KW-0732">Signal</keyword>
<dbReference type="InterPro" id="IPR036116">
    <property type="entry name" value="FN3_sf"/>
</dbReference>
<keyword evidence="8" id="KW-1185">Reference proteome</keyword>
<dbReference type="EMBL" id="BAAANK010000002">
    <property type="protein sequence ID" value="GAA1828714.1"/>
    <property type="molecule type" value="Genomic_DNA"/>
</dbReference>
<keyword evidence="4" id="KW-0119">Carbohydrate metabolism</keyword>
<evidence type="ECO:0000313" key="7">
    <source>
        <dbReference type="EMBL" id="GAA1828714.1"/>
    </source>
</evidence>
<feature type="compositionally biased region" description="Polar residues" evidence="5">
    <location>
        <begin position="277"/>
        <end position="288"/>
    </location>
</feature>
<dbReference type="PANTHER" id="PTHR34823">
    <property type="entry name" value="GLCNAC-BINDING PROTEIN A"/>
    <property type="match status" value="1"/>
</dbReference>
<evidence type="ECO:0000259" key="6">
    <source>
        <dbReference type="PROSITE" id="PS50853"/>
    </source>
</evidence>
<dbReference type="Gene3D" id="2.70.50.50">
    <property type="entry name" value="chitin-binding protein cbp21"/>
    <property type="match status" value="1"/>
</dbReference>
<dbReference type="SUPFAM" id="SSF49265">
    <property type="entry name" value="Fibronectin type III"/>
    <property type="match status" value="2"/>
</dbReference>
<reference evidence="8" key="1">
    <citation type="journal article" date="2019" name="Int. J. Syst. Evol. Microbiol.">
        <title>The Global Catalogue of Microorganisms (GCM) 10K type strain sequencing project: providing services to taxonomists for standard genome sequencing and annotation.</title>
        <authorList>
            <consortium name="The Broad Institute Genomics Platform"/>
            <consortium name="The Broad Institute Genome Sequencing Center for Infectious Disease"/>
            <person name="Wu L."/>
            <person name="Ma J."/>
        </authorList>
    </citation>
    <scope>NUCLEOTIDE SEQUENCE [LARGE SCALE GENOMIC DNA]</scope>
    <source>
        <strain evidence="8">JCM 14323</strain>
    </source>
</reference>
<protein>
    <submittedName>
        <fullName evidence="7">Lytic polysaccharide monooxygenase</fullName>
    </submittedName>
</protein>
<feature type="region of interest" description="Disordered" evidence="5">
    <location>
        <begin position="277"/>
        <end position="296"/>
    </location>
</feature>
<keyword evidence="2" id="KW-0378">Hydrolase</keyword>
<evidence type="ECO:0000313" key="8">
    <source>
        <dbReference type="Proteomes" id="UP001501746"/>
    </source>
</evidence>
<dbReference type="SMART" id="SM00495">
    <property type="entry name" value="ChtBD3"/>
    <property type="match status" value="1"/>
</dbReference>
<dbReference type="InterPro" id="IPR004302">
    <property type="entry name" value="Cellulose/chitin-bd_N"/>
</dbReference>
<dbReference type="InterPro" id="IPR003961">
    <property type="entry name" value="FN3_dom"/>
</dbReference>
<dbReference type="PANTHER" id="PTHR34823:SF1">
    <property type="entry name" value="CHITIN-BINDING TYPE-4 DOMAIN-CONTAINING PROTEIN"/>
    <property type="match status" value="1"/>
</dbReference>
<dbReference type="InterPro" id="IPR013783">
    <property type="entry name" value="Ig-like_fold"/>
</dbReference>
<keyword evidence="7" id="KW-0503">Monooxygenase</keyword>